<name>A0A841EI02_9ACTN</name>
<protein>
    <recommendedName>
        <fullName evidence="3">DUF2203 domain-containing protein</fullName>
    </recommendedName>
</protein>
<gene>
    <name evidence="1" type="ORF">HNR25_004199</name>
</gene>
<reference evidence="1 2" key="1">
    <citation type="submission" date="2020-08" db="EMBL/GenBank/DDBJ databases">
        <title>Sequencing the genomes of 1000 actinobacteria strains.</title>
        <authorList>
            <person name="Klenk H.-P."/>
        </authorList>
    </citation>
    <scope>NUCLEOTIDE SEQUENCE [LARGE SCALE GENOMIC DNA]</scope>
    <source>
        <strain evidence="1 2">DSM 44593</strain>
    </source>
</reference>
<proteinExistence type="predicted"/>
<dbReference type="EMBL" id="JACHLY010000001">
    <property type="protein sequence ID" value="MBB6000448.1"/>
    <property type="molecule type" value="Genomic_DNA"/>
</dbReference>
<dbReference type="Proteomes" id="UP000578077">
    <property type="component" value="Unassembled WGS sequence"/>
</dbReference>
<evidence type="ECO:0000313" key="1">
    <source>
        <dbReference type="EMBL" id="MBB6000448.1"/>
    </source>
</evidence>
<evidence type="ECO:0000313" key="2">
    <source>
        <dbReference type="Proteomes" id="UP000578077"/>
    </source>
</evidence>
<organism evidence="1 2">
    <name type="scientific">Streptomonospora salina</name>
    <dbReference type="NCBI Taxonomy" id="104205"/>
    <lineage>
        <taxon>Bacteria</taxon>
        <taxon>Bacillati</taxon>
        <taxon>Actinomycetota</taxon>
        <taxon>Actinomycetes</taxon>
        <taxon>Streptosporangiales</taxon>
        <taxon>Nocardiopsidaceae</taxon>
        <taxon>Streptomonospora</taxon>
    </lineage>
</organism>
<dbReference type="AlphaFoldDB" id="A0A841EI02"/>
<dbReference type="PIRSF" id="PIRSF016498">
    <property type="entry name" value="UCP016498"/>
    <property type="match status" value="1"/>
</dbReference>
<dbReference type="RefSeq" id="WP_184637876.1">
    <property type="nucleotide sequence ID" value="NZ_BAABKT010000032.1"/>
</dbReference>
<evidence type="ECO:0008006" key="3">
    <source>
        <dbReference type="Google" id="ProtNLM"/>
    </source>
</evidence>
<dbReference type="Pfam" id="PF09969">
    <property type="entry name" value="DUF2203"/>
    <property type="match status" value="1"/>
</dbReference>
<keyword evidence="2" id="KW-1185">Reference proteome</keyword>
<dbReference type="InterPro" id="IPR018699">
    <property type="entry name" value="DUF2203"/>
</dbReference>
<sequence length="144" mass="15696">MDDDAAPPPADPFAEGRSSEPHVFTLAEARELMPDVHRTADELVTLRADLAELAADLRGGDSALGGRAELKAAEARLMELQSWFADTGIEVKGIAPLLIDFPALLDGVSVRLCWLEGESELGWYHRTDLGFVGRRPLPDRTSPF</sequence>
<comment type="caution">
    <text evidence="1">The sequence shown here is derived from an EMBL/GenBank/DDBJ whole genome shotgun (WGS) entry which is preliminary data.</text>
</comment>
<accession>A0A841EI02</accession>